<feature type="binding site" evidence="8">
    <location>
        <position position="261"/>
    </location>
    <ligand>
        <name>substrate</name>
    </ligand>
</feature>
<evidence type="ECO:0000256" key="8">
    <source>
        <dbReference type="HAMAP-Rule" id="MF_01106"/>
    </source>
</evidence>
<gene>
    <name evidence="8" type="primary">argJ</name>
    <name evidence="9" type="ORF">HMPREF9238_01717</name>
</gene>
<comment type="pathway">
    <text evidence="8">Amino-acid biosynthesis; L-arginine biosynthesis; L-ornithine and N-acetyl-L-glutamate from L-glutamate and N(2)-acetyl-L-ornithine (cyclic): step 1/1.</text>
</comment>
<name>A0A9W5VVP9_9ACTO</name>
<dbReference type="PANTHER" id="PTHR23100:SF0">
    <property type="entry name" value="ARGININE BIOSYNTHESIS BIFUNCTIONAL PROTEIN ARGJ, MITOCHONDRIAL"/>
    <property type="match status" value="1"/>
</dbReference>
<feature type="binding site" evidence="8">
    <location>
        <position position="148"/>
    </location>
    <ligand>
        <name>substrate</name>
    </ligand>
</feature>
<keyword evidence="4 8" id="KW-0963">Cytoplasm</keyword>
<protein>
    <recommendedName>
        <fullName evidence="8">Arginine biosynthesis bifunctional protein ArgJ</fullName>
    </recommendedName>
    <domain>
        <recommendedName>
            <fullName evidence="8">Glutamate N-acetyltransferase</fullName>
            <ecNumber evidence="8">2.3.1.35</ecNumber>
        </recommendedName>
        <alternativeName>
            <fullName evidence="8">Ornithine acetyltransferase</fullName>
            <shortName evidence="8">OATase</shortName>
        </alternativeName>
        <alternativeName>
            <fullName evidence="8">Ornithine transacetylase</fullName>
        </alternativeName>
    </domain>
    <domain>
        <recommendedName>
            <fullName evidence="8">Amino-acid acetyltransferase</fullName>
            <ecNumber evidence="8">2.3.1.1</ecNumber>
        </recommendedName>
        <alternativeName>
            <fullName evidence="8">N-acetylglutamate synthase</fullName>
            <shortName evidence="8">AGSase</shortName>
        </alternativeName>
    </domain>
    <component>
        <recommendedName>
            <fullName evidence="8">Arginine biosynthesis bifunctional protein ArgJ alpha chain</fullName>
        </recommendedName>
    </component>
    <component>
        <recommendedName>
            <fullName evidence="8">Arginine biosynthesis bifunctional protein ArgJ beta chain</fullName>
        </recommendedName>
    </component>
</protein>
<dbReference type="AlphaFoldDB" id="A0A9W5VVP9"/>
<keyword evidence="8" id="KW-0028">Amino-acid biosynthesis</keyword>
<comment type="pathway">
    <text evidence="8">Amino-acid biosynthesis; L-arginine biosynthesis; N(2)-acetyl-L-ornithine from L-glutamate: step 1/4.</text>
</comment>
<evidence type="ECO:0000256" key="2">
    <source>
        <dbReference type="ARBA" id="ARBA00006774"/>
    </source>
</evidence>
<dbReference type="EC" id="2.3.1.35" evidence="8"/>
<feature type="binding site" evidence="8">
    <location>
        <position position="384"/>
    </location>
    <ligand>
        <name>substrate</name>
    </ligand>
</feature>
<feature type="site" description="Involved in the stabilization of negative charge on the oxyanion by the formation of the oxyanion hole" evidence="8">
    <location>
        <position position="112"/>
    </location>
</feature>
<dbReference type="Gene3D" id="3.60.70.12">
    <property type="entry name" value="L-amino peptidase D-ALA esterase/amidase"/>
    <property type="match status" value="1"/>
</dbReference>
<evidence type="ECO:0000256" key="1">
    <source>
        <dbReference type="ARBA" id="ARBA00004496"/>
    </source>
</evidence>
<feature type="binding site" evidence="8">
    <location>
        <position position="389"/>
    </location>
    <ligand>
        <name>substrate</name>
    </ligand>
</feature>
<keyword evidence="6 8" id="KW-0068">Autocatalytic cleavage</keyword>
<comment type="function">
    <text evidence="8">Catalyzes two activities which are involved in the cyclic version of arginine biosynthesis: the synthesis of N-acetylglutamate from glutamate and acetyl-CoA as the acetyl donor, and of ornithine by transacetylation between N(2)-acetylornithine and glutamate.</text>
</comment>
<feature type="chain" id="PRO_5041029165" description="Arginine biosynthesis bifunctional protein ArgJ alpha chain" evidence="8">
    <location>
        <begin position="1"/>
        <end position="180"/>
    </location>
</feature>
<keyword evidence="8" id="KW-0511">Multifunctional enzyme</keyword>
<dbReference type="OrthoDB" id="9804242at2"/>
<feature type="binding site" evidence="8">
    <location>
        <position position="181"/>
    </location>
    <ligand>
        <name>substrate</name>
    </ligand>
</feature>
<feature type="chain" id="PRO_5041029164" description="Arginine biosynthesis bifunctional protein ArgJ beta chain" evidence="8">
    <location>
        <begin position="181"/>
        <end position="389"/>
    </location>
</feature>
<keyword evidence="5 8" id="KW-0808">Transferase</keyword>
<keyword evidence="7 8" id="KW-0012">Acyltransferase</keyword>
<dbReference type="Pfam" id="PF01960">
    <property type="entry name" value="ArgJ"/>
    <property type="match status" value="1"/>
</dbReference>
<sequence length="389" mass="39634">MGTGVCFPKGFVAAAVAAGLKASGSKDLALVVNQGALPGAAAVFTSNRVVAEPVKFSQAQMQNGVVTHVLLNSGNANACTGEQGRKDVQACVSALSRSADVSQAKIAVCSTGVIGEYLDTEAVTRAIPTLVSDLSASGAANAASAIMTTDTIPKQVELEVDGWRIGGMAKGAGMLAPALATMLCVITTDAVIDSDTLDSALGRAVQMSFNRLDTDGCMSTNDTVIVLASGESGITPDETAFGAALEQACTKLAKMLRDDAEGAEHFVNITVSGASSETAAVEVARAVSRSNLVKTAIFGNDPNWGRILSQIGTVPSWVAPFDVGKVNVSINGVMICKNGGIGKPKEALDLAASKEVAIEIDLGAGSSGATVYTTDLTHAYVHENSAYTS</sequence>
<dbReference type="EMBL" id="AGWN01000005">
    <property type="protein sequence ID" value="EPD29400.1"/>
    <property type="molecule type" value="Genomic_DNA"/>
</dbReference>
<dbReference type="GO" id="GO:0004358">
    <property type="term" value="F:L-glutamate N-acetyltransferase activity, acting on acetyl-L-ornithine as donor"/>
    <property type="evidence" value="ECO:0007669"/>
    <property type="project" value="UniProtKB-UniRule"/>
</dbReference>
<evidence type="ECO:0000256" key="6">
    <source>
        <dbReference type="ARBA" id="ARBA00022813"/>
    </source>
</evidence>
<accession>A0A9W5VVP9</accession>
<evidence type="ECO:0000256" key="5">
    <source>
        <dbReference type="ARBA" id="ARBA00022679"/>
    </source>
</evidence>
<evidence type="ECO:0000313" key="9">
    <source>
        <dbReference type="EMBL" id="EPD29400.1"/>
    </source>
</evidence>
<dbReference type="InterPro" id="IPR042195">
    <property type="entry name" value="ArgJ_beta_C"/>
</dbReference>
<dbReference type="Gene3D" id="3.10.20.340">
    <property type="entry name" value="ArgJ beta chain, C-terminal domain"/>
    <property type="match status" value="1"/>
</dbReference>
<feature type="site" description="Involved in the stabilization of negative charge on the oxyanion by the formation of the oxyanion hole" evidence="8">
    <location>
        <position position="111"/>
    </location>
</feature>
<dbReference type="GO" id="GO:0005737">
    <property type="term" value="C:cytoplasm"/>
    <property type="evidence" value="ECO:0007669"/>
    <property type="project" value="UniProtKB-SubCell"/>
</dbReference>
<evidence type="ECO:0000256" key="7">
    <source>
        <dbReference type="ARBA" id="ARBA00023315"/>
    </source>
</evidence>
<proteinExistence type="inferred from homology"/>
<dbReference type="GO" id="GO:0006592">
    <property type="term" value="P:ornithine biosynthetic process"/>
    <property type="evidence" value="ECO:0007669"/>
    <property type="project" value="TreeGrafter"/>
</dbReference>
<dbReference type="FunFam" id="3.10.20.340:FF:000003">
    <property type="entry name" value="Arginine biosynthesis bifunctional protein ArgJ"/>
    <property type="match status" value="1"/>
</dbReference>
<dbReference type="RefSeq" id="WP_016445033.1">
    <property type="nucleotide sequence ID" value="NZ_KE150268.1"/>
</dbReference>
<dbReference type="GO" id="GO:0006526">
    <property type="term" value="P:L-arginine biosynthetic process"/>
    <property type="evidence" value="ECO:0007669"/>
    <property type="project" value="UniProtKB-UniRule"/>
</dbReference>
<dbReference type="NCBIfam" id="TIGR00120">
    <property type="entry name" value="ArgJ"/>
    <property type="match status" value="1"/>
</dbReference>
<dbReference type="HAMAP" id="MF_01106">
    <property type="entry name" value="ArgJ"/>
    <property type="match status" value="1"/>
</dbReference>
<comment type="subunit">
    <text evidence="3 8">Heterotetramer of two alpha and two beta chains.</text>
</comment>
<comment type="similarity">
    <text evidence="2 8">Belongs to the ArgJ family.</text>
</comment>
<dbReference type="Proteomes" id="UP000014387">
    <property type="component" value="Unassembled WGS sequence"/>
</dbReference>
<reference evidence="9 10" key="1">
    <citation type="submission" date="2013-05" db="EMBL/GenBank/DDBJ databases">
        <title>The Genome Sequence of Actinomyces europaeus ACS-120-V-COL10B.</title>
        <authorList>
            <consortium name="The Broad Institute Genomics Platform"/>
            <person name="Earl A."/>
            <person name="Ward D."/>
            <person name="Feldgarden M."/>
            <person name="Gevers D."/>
            <person name="Saerens B."/>
            <person name="Vaneechoutte M."/>
            <person name="Walker B."/>
            <person name="Young S."/>
            <person name="Zeng Q."/>
            <person name="Gargeya S."/>
            <person name="Fitzgerald M."/>
            <person name="Haas B."/>
            <person name="Abouelleil A."/>
            <person name="Allen A.W."/>
            <person name="Alvarado L."/>
            <person name="Arachchi H.M."/>
            <person name="Berlin A.M."/>
            <person name="Chapman S.B."/>
            <person name="Gainer-Dewar J."/>
            <person name="Goldberg J."/>
            <person name="Griggs A."/>
            <person name="Gujja S."/>
            <person name="Hansen M."/>
            <person name="Howarth C."/>
            <person name="Imamovic A."/>
            <person name="Ireland A."/>
            <person name="Larimer J."/>
            <person name="McCowan C."/>
            <person name="Murphy C."/>
            <person name="Pearson M."/>
            <person name="Poon T.W."/>
            <person name="Priest M."/>
            <person name="Roberts A."/>
            <person name="Saif S."/>
            <person name="Shea T."/>
            <person name="Sisk P."/>
            <person name="Sykes S."/>
            <person name="Wortman J."/>
            <person name="Nusbaum C."/>
            <person name="Birren B."/>
        </authorList>
    </citation>
    <scope>NUCLEOTIDE SEQUENCE [LARGE SCALE GENOMIC DNA]</scope>
    <source>
        <strain evidence="9 10">ACS-120-V-Col10b</strain>
    </source>
</reference>
<feature type="binding site" evidence="8">
    <location>
        <position position="170"/>
    </location>
    <ligand>
        <name>substrate</name>
    </ligand>
</feature>
<comment type="catalytic activity">
    <reaction evidence="8">
        <text>L-glutamate + acetyl-CoA = N-acetyl-L-glutamate + CoA + H(+)</text>
        <dbReference type="Rhea" id="RHEA:24292"/>
        <dbReference type="ChEBI" id="CHEBI:15378"/>
        <dbReference type="ChEBI" id="CHEBI:29985"/>
        <dbReference type="ChEBI" id="CHEBI:44337"/>
        <dbReference type="ChEBI" id="CHEBI:57287"/>
        <dbReference type="ChEBI" id="CHEBI:57288"/>
        <dbReference type="EC" id="2.3.1.1"/>
    </reaction>
</comment>
<dbReference type="PANTHER" id="PTHR23100">
    <property type="entry name" value="ARGININE BIOSYNTHESIS BIFUNCTIONAL PROTEIN ARGJ"/>
    <property type="match status" value="1"/>
</dbReference>
<keyword evidence="10" id="KW-1185">Reference proteome</keyword>
<comment type="subcellular location">
    <subcellularLocation>
        <location evidence="1 8">Cytoplasm</location>
    </subcellularLocation>
</comment>
<dbReference type="NCBIfam" id="NF003802">
    <property type="entry name" value="PRK05388.1"/>
    <property type="match status" value="1"/>
</dbReference>
<organism evidence="9 10">
    <name type="scientific">Gleimia europaea ACS-120-V-Col10b</name>
    <dbReference type="NCBI Taxonomy" id="883069"/>
    <lineage>
        <taxon>Bacteria</taxon>
        <taxon>Bacillati</taxon>
        <taxon>Actinomycetota</taxon>
        <taxon>Actinomycetes</taxon>
        <taxon>Actinomycetales</taxon>
        <taxon>Actinomycetaceae</taxon>
        <taxon>Gleimia</taxon>
    </lineage>
</organism>
<dbReference type="GO" id="GO:0004042">
    <property type="term" value="F:L-glutamate N-acetyltransferase activity"/>
    <property type="evidence" value="ECO:0007669"/>
    <property type="project" value="UniProtKB-UniRule"/>
</dbReference>
<comment type="catalytic activity">
    <reaction evidence="8">
        <text>N(2)-acetyl-L-ornithine + L-glutamate = N-acetyl-L-glutamate + L-ornithine</text>
        <dbReference type="Rhea" id="RHEA:15349"/>
        <dbReference type="ChEBI" id="CHEBI:29985"/>
        <dbReference type="ChEBI" id="CHEBI:44337"/>
        <dbReference type="ChEBI" id="CHEBI:46911"/>
        <dbReference type="ChEBI" id="CHEBI:57805"/>
        <dbReference type="EC" id="2.3.1.35"/>
    </reaction>
</comment>
<dbReference type="InterPro" id="IPR016117">
    <property type="entry name" value="ArgJ-like_dom_sf"/>
</dbReference>
<evidence type="ECO:0000313" key="10">
    <source>
        <dbReference type="Proteomes" id="UP000014387"/>
    </source>
</evidence>
<feature type="active site" description="Nucleophile" evidence="8">
    <location>
        <position position="181"/>
    </location>
</feature>
<dbReference type="EC" id="2.3.1.1" evidence="8"/>
<dbReference type="CDD" id="cd02152">
    <property type="entry name" value="OAT"/>
    <property type="match status" value="1"/>
</dbReference>
<keyword evidence="8" id="KW-0055">Arginine biosynthesis</keyword>
<comment type="caution">
    <text evidence="9">The sequence shown here is derived from an EMBL/GenBank/DDBJ whole genome shotgun (WGS) entry which is preliminary data.</text>
</comment>
<evidence type="ECO:0000256" key="3">
    <source>
        <dbReference type="ARBA" id="ARBA00011475"/>
    </source>
</evidence>
<dbReference type="SUPFAM" id="SSF56266">
    <property type="entry name" value="DmpA/ArgJ-like"/>
    <property type="match status" value="1"/>
</dbReference>
<dbReference type="InterPro" id="IPR002813">
    <property type="entry name" value="Arg_biosynth_ArgJ"/>
</dbReference>
<evidence type="ECO:0000256" key="4">
    <source>
        <dbReference type="ARBA" id="ARBA00022490"/>
    </source>
</evidence>
<feature type="site" description="Cleavage; by autolysis" evidence="8">
    <location>
        <begin position="180"/>
        <end position="181"/>
    </location>
</feature>